<protein>
    <submittedName>
        <fullName evidence="2">Uncharacterized protein</fullName>
    </submittedName>
</protein>
<evidence type="ECO:0000313" key="2">
    <source>
        <dbReference type="EMBL" id="AZI75773.1"/>
    </source>
</evidence>
<feature type="transmembrane region" description="Helical" evidence="1">
    <location>
        <begin position="24"/>
        <end position="44"/>
    </location>
</feature>
<reference evidence="2 3" key="1">
    <citation type="journal article" date="2018" name="Environ. Microbiol.">
        <title>New archaeal viruses discovered by metagenomic analysis of viral communities in enrichment cultures.</title>
        <authorList>
            <person name="Liu Y."/>
            <person name="Brandt D."/>
            <person name="Ishino S."/>
            <person name="Ishino Y."/>
            <person name="Koonin E.V."/>
            <person name="Kalinowski J."/>
            <person name="Krupovic M."/>
            <person name="Prangishvili D."/>
        </authorList>
    </citation>
    <scope>NUCLEOTIDE SEQUENCE [LARGE SCALE GENOMIC DNA]</scope>
</reference>
<sequence length="47" mass="5551">MLLLNNCVIFSITLFFIYVYSFRYFYLSFGGSMVFIVISTNFLFGLK</sequence>
<keyword evidence="3" id="KW-1185">Reference proteome</keyword>
<proteinExistence type="predicted"/>
<name>A0A3S8NET5_9VIRU</name>
<keyword evidence="1" id="KW-0812">Transmembrane</keyword>
<evidence type="ECO:0000313" key="3">
    <source>
        <dbReference type="Proteomes" id="UP000277749"/>
    </source>
</evidence>
<evidence type="ECO:0000256" key="1">
    <source>
        <dbReference type="SAM" id="Phobius"/>
    </source>
</evidence>
<keyword evidence="1" id="KW-1133">Transmembrane helix</keyword>
<keyword evidence="1" id="KW-0472">Membrane</keyword>
<gene>
    <name evidence="2" type="ORF">SBFV2_gp06</name>
</gene>
<dbReference type="EMBL" id="MK064563">
    <property type="protein sequence ID" value="AZI75773.1"/>
    <property type="molecule type" value="Genomic_DNA"/>
</dbReference>
<dbReference type="Proteomes" id="UP000277749">
    <property type="component" value="Segment"/>
</dbReference>
<organism evidence="2 3">
    <name type="scientific">Sulfolobales Beppu filamentous virus 2</name>
    <dbReference type="NCBI Taxonomy" id="2493123"/>
    <lineage>
        <taxon>Viruses</taxon>
        <taxon>Adnaviria</taxon>
        <taxon>Zilligvirae</taxon>
        <taxon>Taleaviricota</taxon>
        <taxon>Tokiviricetes</taxon>
        <taxon>Ligamenvirales</taxon>
        <taxon>Lipothrixviridae</taxon>
        <taxon>Alphalipothrixvirus</taxon>
        <taxon>Alphalipothrixvirus umijigokuense</taxon>
    </lineage>
</organism>
<accession>A0A3S8NET5</accession>